<dbReference type="OrthoDB" id="1872570at2759"/>
<dbReference type="GeneID" id="100789106"/>
<protein>
    <submittedName>
        <fullName evidence="2 3">Uncharacterized protein</fullName>
    </submittedName>
</protein>
<dbReference type="InterPro" id="IPR002160">
    <property type="entry name" value="Prot_inh_Kunz-lg"/>
</dbReference>
<sequence length="216" mass="23984">MKNILLVFVLLFGLVSQPLLGAVDALPEAVIDTSGTELQPGLSYYVVPAMRSFTRCGKFECLNAEGLSLASIGESCPLDVVVEQRSFGLPLSFSPLDTNESVVRVSTDLNIMFCTDRTSYSCAEYSPVWKLDHFDVSKGKWFVTTGGSMGNPSWETIRNWFKIEKCDSAYRIVYCPSVCPSSKHMCKDVGVFVDENGYRRLALSDVPFKVKFQLAK</sequence>
<dbReference type="Gene3D" id="2.80.10.50">
    <property type="match status" value="1"/>
</dbReference>
<name>A0A0R0IID0_SOYBN</name>
<dbReference type="PANTHER" id="PTHR33107:SF77">
    <property type="entry name" value="KUNITZ TYPE TRYPSIN INHIBITOR _ MIRACULIN"/>
    <property type="match status" value="1"/>
</dbReference>
<dbReference type="SUPFAM" id="SSF50386">
    <property type="entry name" value="STI-like"/>
    <property type="match status" value="1"/>
</dbReference>
<dbReference type="EnsemblPlants" id="KRH38868">
    <property type="protein sequence ID" value="KRH38868"/>
    <property type="gene ID" value="GLYMA_09G163600"/>
</dbReference>
<feature type="chain" id="PRO_5014521800" evidence="1">
    <location>
        <begin position="22"/>
        <end position="216"/>
    </location>
</feature>
<dbReference type="Gramene" id="KRH38868">
    <property type="protein sequence ID" value="KRH38868"/>
    <property type="gene ID" value="GLYMA_09G163600"/>
</dbReference>
<keyword evidence="4" id="KW-1185">Reference proteome</keyword>
<reference evidence="3" key="2">
    <citation type="submission" date="2018-02" db="UniProtKB">
        <authorList>
            <consortium name="EnsemblPlants"/>
        </authorList>
    </citation>
    <scope>IDENTIFICATION</scope>
    <source>
        <strain evidence="3">Williams 82</strain>
    </source>
</reference>
<dbReference type="EMBL" id="CM000842">
    <property type="protein sequence ID" value="KRH38868.1"/>
    <property type="molecule type" value="Genomic_DNA"/>
</dbReference>
<reference evidence="2 3" key="1">
    <citation type="journal article" date="2010" name="Nature">
        <title>Genome sequence of the palaeopolyploid soybean.</title>
        <authorList>
            <person name="Schmutz J."/>
            <person name="Cannon S.B."/>
            <person name="Schlueter J."/>
            <person name="Ma J."/>
            <person name="Mitros T."/>
            <person name="Nelson W."/>
            <person name="Hyten D.L."/>
            <person name="Song Q."/>
            <person name="Thelen J.J."/>
            <person name="Cheng J."/>
            <person name="Xu D."/>
            <person name="Hellsten U."/>
            <person name="May G.D."/>
            <person name="Yu Y."/>
            <person name="Sakurai T."/>
            <person name="Umezawa T."/>
            <person name="Bhattacharyya M.K."/>
            <person name="Sandhu D."/>
            <person name="Valliyodan B."/>
            <person name="Lindquist E."/>
            <person name="Peto M."/>
            <person name="Grant D."/>
            <person name="Shu S."/>
            <person name="Goodstein D."/>
            <person name="Barry K."/>
            <person name="Futrell-Griggs M."/>
            <person name="Abernathy B."/>
            <person name="Du J."/>
            <person name="Tian Z."/>
            <person name="Zhu L."/>
            <person name="Gill N."/>
            <person name="Joshi T."/>
            <person name="Libault M."/>
            <person name="Sethuraman A."/>
            <person name="Zhang X.-C."/>
            <person name="Shinozaki K."/>
            <person name="Nguyen H.T."/>
            <person name="Wing R.A."/>
            <person name="Cregan P."/>
            <person name="Specht J."/>
            <person name="Grimwood J."/>
            <person name="Rokhsar D."/>
            <person name="Stacey G."/>
            <person name="Shoemaker R.C."/>
            <person name="Jackson S.A."/>
        </authorList>
    </citation>
    <scope>NUCLEOTIDE SEQUENCE [LARGE SCALE GENOMIC DNA]</scope>
    <source>
        <strain evidence="3">cv. Williams 82</strain>
        <tissue evidence="2">Callus</tissue>
    </source>
</reference>
<dbReference type="AlphaFoldDB" id="A0A0R0IID0"/>
<evidence type="ECO:0000256" key="1">
    <source>
        <dbReference type="SAM" id="SignalP"/>
    </source>
</evidence>
<dbReference type="SMART" id="SM00452">
    <property type="entry name" value="STI"/>
    <property type="match status" value="1"/>
</dbReference>
<proteinExistence type="predicted"/>
<reference evidence="2" key="3">
    <citation type="submission" date="2018-07" db="EMBL/GenBank/DDBJ databases">
        <title>WGS assembly of Glycine max.</title>
        <authorList>
            <person name="Schmutz J."/>
            <person name="Cannon S."/>
            <person name="Schlueter J."/>
            <person name="Ma J."/>
            <person name="Mitros T."/>
            <person name="Nelson W."/>
            <person name="Hyten D."/>
            <person name="Song Q."/>
            <person name="Thelen J."/>
            <person name="Cheng J."/>
            <person name="Xu D."/>
            <person name="Hellsten U."/>
            <person name="May G."/>
            <person name="Yu Y."/>
            <person name="Sakurai T."/>
            <person name="Umezawa T."/>
            <person name="Bhattacharyya M."/>
            <person name="Sandhu D."/>
            <person name="Valliyodan B."/>
            <person name="Lindquist E."/>
            <person name="Peto M."/>
            <person name="Grant D."/>
            <person name="Shu S."/>
            <person name="Goodstein D."/>
            <person name="Barry K."/>
            <person name="Futrell-Griggs M."/>
            <person name="Abernathy B."/>
            <person name="Du J."/>
            <person name="Tian Z."/>
            <person name="Zhu L."/>
            <person name="Gill N."/>
            <person name="Joshi T."/>
            <person name="Libault M."/>
            <person name="Sethuraman A."/>
            <person name="Zhang X."/>
            <person name="Shinozaki K."/>
            <person name="Nguyen H."/>
            <person name="Wing R."/>
            <person name="Cregan P."/>
            <person name="Specht J."/>
            <person name="Grimwood J."/>
            <person name="Rokhsar D."/>
            <person name="Stacey G."/>
            <person name="Shoemaker R."/>
            <person name="Jackson S."/>
        </authorList>
    </citation>
    <scope>NUCLEOTIDE SEQUENCE</scope>
    <source>
        <tissue evidence="2">Callus</tissue>
    </source>
</reference>
<dbReference type="RefSeq" id="XP_003534100.1">
    <property type="nucleotide sequence ID" value="XM_003534052.4"/>
</dbReference>
<dbReference type="GO" id="GO:0004866">
    <property type="term" value="F:endopeptidase inhibitor activity"/>
    <property type="evidence" value="ECO:0007669"/>
    <property type="project" value="InterPro"/>
</dbReference>
<feature type="signal peptide" evidence="1">
    <location>
        <begin position="1"/>
        <end position="21"/>
    </location>
</feature>
<dbReference type="PRINTS" id="PR00291">
    <property type="entry name" value="KUNITZINHBTR"/>
</dbReference>
<dbReference type="PANTHER" id="PTHR33107">
    <property type="entry name" value="KUNITZ TRYPSIN INHIBITOR 2"/>
    <property type="match status" value="1"/>
</dbReference>
<dbReference type="OMA" id="CLAFICK"/>
<evidence type="ECO:0000313" key="3">
    <source>
        <dbReference type="EnsemblPlants" id="KRH38868"/>
    </source>
</evidence>
<organism evidence="2">
    <name type="scientific">Glycine max</name>
    <name type="common">Soybean</name>
    <name type="synonym">Glycine hispida</name>
    <dbReference type="NCBI Taxonomy" id="3847"/>
    <lineage>
        <taxon>Eukaryota</taxon>
        <taxon>Viridiplantae</taxon>
        <taxon>Streptophyta</taxon>
        <taxon>Embryophyta</taxon>
        <taxon>Tracheophyta</taxon>
        <taxon>Spermatophyta</taxon>
        <taxon>Magnoliopsida</taxon>
        <taxon>eudicotyledons</taxon>
        <taxon>Gunneridae</taxon>
        <taxon>Pentapetalae</taxon>
        <taxon>rosids</taxon>
        <taxon>fabids</taxon>
        <taxon>Fabales</taxon>
        <taxon>Fabaceae</taxon>
        <taxon>Papilionoideae</taxon>
        <taxon>50 kb inversion clade</taxon>
        <taxon>NPAAA clade</taxon>
        <taxon>indigoferoid/millettioid clade</taxon>
        <taxon>Phaseoleae</taxon>
        <taxon>Glycine</taxon>
        <taxon>Glycine subgen. Soja</taxon>
    </lineage>
</organism>
<dbReference type="SMR" id="A0A0R0IID0"/>
<evidence type="ECO:0000313" key="4">
    <source>
        <dbReference type="Proteomes" id="UP000008827"/>
    </source>
</evidence>
<dbReference type="InterPro" id="IPR011065">
    <property type="entry name" value="Kunitz_inhibitor_STI-like_sf"/>
</dbReference>
<keyword evidence="1" id="KW-0732">Signal</keyword>
<gene>
    <name evidence="3" type="primary">LOC100789106</name>
    <name evidence="2" type="ORF">GLYMA_09G163600</name>
</gene>
<accession>A0A0R0IID0</accession>
<dbReference type="Pfam" id="PF00197">
    <property type="entry name" value="Kunitz_legume"/>
    <property type="match status" value="1"/>
</dbReference>
<dbReference type="CDD" id="cd23375">
    <property type="entry name" value="beta-trefoil_STI_VvMLP-like"/>
    <property type="match status" value="1"/>
</dbReference>
<dbReference type="Proteomes" id="UP000008827">
    <property type="component" value="Chromosome 9"/>
</dbReference>
<dbReference type="KEGG" id="gmx:100789106"/>
<evidence type="ECO:0000313" key="2">
    <source>
        <dbReference type="EMBL" id="KRH38868.1"/>
    </source>
</evidence>
<dbReference type="PaxDb" id="3847-GLYMA09G29330.1"/>
<dbReference type="STRING" id="3847.A0A0R0IID0"/>